<sequence>MLTDQEQLRYSRQLLLKGFDVEQQRALKNACILIVGAGGLGNPAALYLAGAGVGKIIISDGDNIDVTNLQRQIIYQQDNVGHNKAEVTCEHLTGLNQEIDIEAIDEMIDAESLDYYLPEVDLVLDCTDNLSTRYLINAKCIEHKTPLLSAAAIRFEGQLMFINPNDSDFCCYECFYPKTKGEPSLNCSTAGVLGPILGIIGSMQALQAVKFLIGKNVPSNQVMLFDGLALQWQAFNITKNSSCSCEH</sequence>
<evidence type="ECO:0000259" key="1">
    <source>
        <dbReference type="Pfam" id="PF00899"/>
    </source>
</evidence>
<reference evidence="2 3" key="1">
    <citation type="submission" date="2023-09" db="EMBL/GenBank/DDBJ databases">
        <authorList>
            <person name="Qi X."/>
        </authorList>
    </citation>
    <scope>NUCLEOTIDE SEQUENCE [LARGE SCALE GENOMIC DNA]</scope>
    <source>
        <strain evidence="2 3">S1-1</strain>
    </source>
</reference>
<dbReference type="InterPro" id="IPR045886">
    <property type="entry name" value="ThiF/MoeB/HesA"/>
</dbReference>
<evidence type="ECO:0000313" key="3">
    <source>
        <dbReference type="Proteomes" id="UP001301442"/>
    </source>
</evidence>
<dbReference type="EMBL" id="CP136600">
    <property type="protein sequence ID" value="WOH37278.1"/>
    <property type="molecule type" value="Genomic_DNA"/>
</dbReference>
<dbReference type="PANTHER" id="PTHR10953">
    <property type="entry name" value="UBIQUITIN-ACTIVATING ENZYME E1"/>
    <property type="match status" value="1"/>
</dbReference>
<accession>A0ABZ0GNF2</accession>
<dbReference type="RefSeq" id="WP_348396069.1">
    <property type="nucleotide sequence ID" value="NZ_CP136600.1"/>
</dbReference>
<proteinExistence type="predicted"/>
<feature type="domain" description="THIF-type NAD/FAD binding fold" evidence="1">
    <location>
        <begin position="10"/>
        <end position="245"/>
    </location>
</feature>
<dbReference type="NCBIfam" id="NF004281">
    <property type="entry name" value="PRK05690.1"/>
    <property type="match status" value="1"/>
</dbReference>
<dbReference type="Gene3D" id="3.40.50.720">
    <property type="entry name" value="NAD(P)-binding Rossmann-like Domain"/>
    <property type="match status" value="1"/>
</dbReference>
<name>A0ABZ0GNF2_9GAMM</name>
<organism evidence="2 3">
    <name type="scientific">Thalassotalea fonticola</name>
    <dbReference type="NCBI Taxonomy" id="3065649"/>
    <lineage>
        <taxon>Bacteria</taxon>
        <taxon>Pseudomonadati</taxon>
        <taxon>Pseudomonadota</taxon>
        <taxon>Gammaproteobacteria</taxon>
        <taxon>Alteromonadales</taxon>
        <taxon>Colwelliaceae</taxon>
        <taxon>Thalassotalea</taxon>
    </lineage>
</organism>
<dbReference type="Pfam" id="PF00899">
    <property type="entry name" value="ThiF"/>
    <property type="match status" value="1"/>
</dbReference>
<gene>
    <name evidence="2" type="ORF">RI844_18245</name>
</gene>
<dbReference type="PANTHER" id="PTHR10953:SF240">
    <property type="entry name" value="SULFUR CARRIER PROTEIN THIS ADENYLYLTRANSFERASE"/>
    <property type="match status" value="1"/>
</dbReference>
<keyword evidence="3" id="KW-1185">Reference proteome</keyword>
<dbReference type="InterPro" id="IPR035985">
    <property type="entry name" value="Ubiquitin-activating_enz"/>
</dbReference>
<dbReference type="Proteomes" id="UP001301442">
    <property type="component" value="Chromosome"/>
</dbReference>
<evidence type="ECO:0000313" key="2">
    <source>
        <dbReference type="EMBL" id="WOH37278.1"/>
    </source>
</evidence>
<dbReference type="CDD" id="cd00757">
    <property type="entry name" value="ThiF_MoeB_HesA_family"/>
    <property type="match status" value="1"/>
</dbReference>
<protein>
    <submittedName>
        <fullName evidence="2">HesA/MoeB/ThiF family protein</fullName>
    </submittedName>
</protein>
<dbReference type="SUPFAM" id="SSF69572">
    <property type="entry name" value="Activating enzymes of the ubiquitin-like proteins"/>
    <property type="match status" value="1"/>
</dbReference>
<dbReference type="InterPro" id="IPR000594">
    <property type="entry name" value="ThiF_NAD_FAD-bd"/>
</dbReference>